<dbReference type="EMBL" id="JAAXLA010000021">
    <property type="protein sequence ID" value="NMH98322.1"/>
    <property type="molecule type" value="Genomic_DNA"/>
</dbReference>
<gene>
    <name evidence="6" type="ORF">HF526_13515</name>
</gene>
<comment type="similarity">
    <text evidence="1 3">Belongs to the D-isomer specific 2-hydroxyacid dehydrogenase family.</text>
</comment>
<evidence type="ECO:0000313" key="6">
    <source>
        <dbReference type="EMBL" id="NMH98322.1"/>
    </source>
</evidence>
<evidence type="ECO:0000313" key="7">
    <source>
        <dbReference type="Proteomes" id="UP000820669"/>
    </source>
</evidence>
<dbReference type="InterPro" id="IPR006140">
    <property type="entry name" value="D-isomer_DH_NAD-bd"/>
</dbReference>
<comment type="caution">
    <text evidence="6">The sequence shown here is derived from an EMBL/GenBank/DDBJ whole genome shotgun (WGS) entry which is preliminary data.</text>
</comment>
<dbReference type="InterPro" id="IPR036291">
    <property type="entry name" value="NAD(P)-bd_dom_sf"/>
</dbReference>
<dbReference type="InterPro" id="IPR006139">
    <property type="entry name" value="D-isomer_2_OHA_DH_cat_dom"/>
</dbReference>
<evidence type="ECO:0000259" key="4">
    <source>
        <dbReference type="Pfam" id="PF00389"/>
    </source>
</evidence>
<dbReference type="Pfam" id="PF02826">
    <property type="entry name" value="2-Hacid_dh_C"/>
    <property type="match status" value="1"/>
</dbReference>
<dbReference type="RefSeq" id="WP_169381767.1">
    <property type="nucleotide sequence ID" value="NZ_JAAXLA010000021.1"/>
</dbReference>
<dbReference type="PANTHER" id="PTHR10996">
    <property type="entry name" value="2-HYDROXYACID DEHYDROGENASE-RELATED"/>
    <property type="match status" value="1"/>
</dbReference>
<evidence type="ECO:0000259" key="5">
    <source>
        <dbReference type="Pfam" id="PF02826"/>
    </source>
</evidence>
<dbReference type="InterPro" id="IPR050223">
    <property type="entry name" value="D-isomer_2-hydroxyacid_DH"/>
</dbReference>
<reference evidence="6 7" key="1">
    <citation type="submission" date="2020-04" db="EMBL/GenBank/DDBJ databases">
        <authorList>
            <person name="Klaysubun C."/>
            <person name="Duangmal K."/>
            <person name="Lipun K."/>
        </authorList>
    </citation>
    <scope>NUCLEOTIDE SEQUENCE [LARGE SCALE GENOMIC DNA]</scope>
    <source>
        <strain evidence="6 7">K10HN5</strain>
    </source>
</reference>
<dbReference type="PROSITE" id="PS00670">
    <property type="entry name" value="D_2_HYDROXYACID_DH_2"/>
    <property type="match status" value="1"/>
</dbReference>
<dbReference type="SUPFAM" id="SSF52283">
    <property type="entry name" value="Formate/glycerate dehydrogenase catalytic domain-like"/>
    <property type="match status" value="1"/>
</dbReference>
<organism evidence="6 7">
    <name type="scientific">Pseudonocardia acidicola</name>
    <dbReference type="NCBI Taxonomy" id="2724939"/>
    <lineage>
        <taxon>Bacteria</taxon>
        <taxon>Bacillati</taxon>
        <taxon>Actinomycetota</taxon>
        <taxon>Actinomycetes</taxon>
        <taxon>Pseudonocardiales</taxon>
        <taxon>Pseudonocardiaceae</taxon>
        <taxon>Pseudonocardia</taxon>
    </lineage>
</organism>
<proteinExistence type="inferred from homology"/>
<dbReference type="InterPro" id="IPR029753">
    <property type="entry name" value="D-isomer_DH_CS"/>
</dbReference>
<protein>
    <submittedName>
        <fullName evidence="6">D-glycerate dehydrogenase</fullName>
    </submittedName>
</protein>
<name>A0ABX1SCR7_9PSEU</name>
<dbReference type="PANTHER" id="PTHR10996:SF283">
    <property type="entry name" value="GLYOXYLATE_HYDROXYPYRUVATE REDUCTASE B"/>
    <property type="match status" value="1"/>
</dbReference>
<feature type="domain" description="D-isomer specific 2-hydroxyacid dehydrogenase NAD-binding" evidence="5">
    <location>
        <begin position="111"/>
        <end position="287"/>
    </location>
</feature>
<accession>A0ABX1SCR7</accession>
<evidence type="ECO:0000256" key="1">
    <source>
        <dbReference type="ARBA" id="ARBA00005854"/>
    </source>
</evidence>
<feature type="domain" description="D-isomer specific 2-hydroxyacid dehydrogenase catalytic" evidence="4">
    <location>
        <begin position="18"/>
        <end position="317"/>
    </location>
</feature>
<sequence length="329" mass="34202">MTCRVLITRPDLPGNGPARLAEHVEVTAFTGTTVPTPAELRALAGGAHGIVCLGSDRVDGALLDAAGPSLQVVALTSVGFDRVDEAAAAQRGVVVTHTPGTLAETVADLAFALILMARRRLGSARDTLLAGEWDAFRLGDFLGLDVYGTTLGIVGYGEIGRAVARRARGFGMAVLRHRGRAVDPDDTSVEVDLPTLLAESDVVTLHTPLTDQTRHLIDAAALKLMKPTATLVNTARGPVVDFAALLAALRDGEIHSAGLDVFDHEPLGEDVAALRAEGRIVALPHIGSATVTTRAAMVDLAVDNVLDVLAGRPARTPLPGTAARPARSS</sequence>
<evidence type="ECO:0000256" key="3">
    <source>
        <dbReference type="RuleBase" id="RU003719"/>
    </source>
</evidence>
<evidence type="ECO:0000256" key="2">
    <source>
        <dbReference type="ARBA" id="ARBA00023002"/>
    </source>
</evidence>
<dbReference type="Pfam" id="PF00389">
    <property type="entry name" value="2-Hacid_dh"/>
    <property type="match status" value="1"/>
</dbReference>
<dbReference type="SUPFAM" id="SSF51735">
    <property type="entry name" value="NAD(P)-binding Rossmann-fold domains"/>
    <property type="match status" value="1"/>
</dbReference>
<keyword evidence="2 3" id="KW-0560">Oxidoreductase</keyword>
<dbReference type="CDD" id="cd05301">
    <property type="entry name" value="GDH"/>
    <property type="match status" value="1"/>
</dbReference>
<dbReference type="Proteomes" id="UP000820669">
    <property type="component" value="Unassembled WGS sequence"/>
</dbReference>
<keyword evidence="7" id="KW-1185">Reference proteome</keyword>
<dbReference type="Gene3D" id="3.40.50.720">
    <property type="entry name" value="NAD(P)-binding Rossmann-like Domain"/>
    <property type="match status" value="2"/>
</dbReference>